<dbReference type="Gene3D" id="3.20.20.80">
    <property type="entry name" value="Glycosidases"/>
    <property type="match status" value="3"/>
</dbReference>
<reference evidence="2" key="1">
    <citation type="submission" date="2019-11" db="EMBL/GenBank/DDBJ databases">
        <title>Microbial mats filling the niche in hypersaline microbial mats.</title>
        <authorList>
            <person name="Wong H.L."/>
            <person name="Macleod F.I."/>
            <person name="White R.A. III"/>
            <person name="Burns B.P."/>
        </authorList>
    </citation>
    <scope>NUCLEOTIDE SEQUENCE</scope>
    <source>
        <strain evidence="2">Rbin_158</strain>
    </source>
</reference>
<dbReference type="AlphaFoldDB" id="A0A9D5JWN9"/>
<dbReference type="Gene3D" id="2.60.40.1180">
    <property type="entry name" value="Golgi alpha-mannosidase II"/>
    <property type="match status" value="1"/>
</dbReference>
<dbReference type="Pfam" id="PF16657">
    <property type="entry name" value="Malt_amylase_C"/>
    <property type="match status" value="1"/>
</dbReference>
<organism evidence="2 3">
    <name type="scientific">candidate division KSB3 bacterium</name>
    <dbReference type="NCBI Taxonomy" id="2044937"/>
    <lineage>
        <taxon>Bacteria</taxon>
        <taxon>candidate division KSB3</taxon>
    </lineage>
</organism>
<evidence type="ECO:0000259" key="1">
    <source>
        <dbReference type="SMART" id="SM00642"/>
    </source>
</evidence>
<dbReference type="PANTHER" id="PTHR10357">
    <property type="entry name" value="ALPHA-AMYLASE FAMILY MEMBER"/>
    <property type="match status" value="1"/>
</dbReference>
<protein>
    <submittedName>
        <fullName evidence="2">Alpha-amylase</fullName>
    </submittedName>
</protein>
<sequence length="570" mass="66741">MTHLDKLRTLWQELYGNQDELLEDFLETLQQIKQTHFAEARETDPTWYKDAIVYSTYADLFHRDLKGLQEKLPYLQELGITCLWLLPVLESPMNDAGFDISNFEEVRTNLLGLPDRASPEAKEAAFAEFLSDVRQRGMRLIFDIAINHTSVEHPWFQEARQSPDSPKRAYYIWSETPDKFPKARVLMKGILEGNWTKDEVSGQYYLHRFYDFQPDLNYQNPAVLVEMTAMLIRWKIRGIDGIRADAVPFLWKEEGTTCESLPQNHTIVKFFRAALDYLEPGTLILAEACQPPREVVAYFGEGDECQGAYHFTVMPRIFRVLAEENATAVEMVMTPSFTPDIPLDCQWFIFLRCHDELTLEMVTPAEREFLYKFYTKDPRWNYRQGEGISARLVNLLDGDPRKIRLAYSIMFTLPGTPIIYYGDELAKPNDEAFYQDAIRRTGYVDSRNFVRGRIDWEQAECDLLHPNSLAYQVYHALQTMIRVRKQHHAFSWGTLEFVHFYDAQQRINTHILAYRRTWEHETRLVIQNLSAQEQQLDLDGDVKKPHDLLDQKLMVQNGRLTLPPYAVHWL</sequence>
<dbReference type="InterPro" id="IPR032091">
    <property type="entry name" value="Malt_amylase-like_C"/>
</dbReference>
<dbReference type="SMART" id="SM00642">
    <property type="entry name" value="Aamy"/>
    <property type="match status" value="1"/>
</dbReference>
<dbReference type="InterPro" id="IPR006047">
    <property type="entry name" value="GH13_cat_dom"/>
</dbReference>
<dbReference type="Gene3D" id="3.90.400.10">
    <property type="entry name" value="Oligo-1,6-glucosidase, Domain 2"/>
    <property type="match status" value="1"/>
</dbReference>
<dbReference type="SUPFAM" id="SSF51011">
    <property type="entry name" value="Glycosyl hydrolase domain"/>
    <property type="match status" value="1"/>
</dbReference>
<dbReference type="InterPro" id="IPR013780">
    <property type="entry name" value="Glyco_hydro_b"/>
</dbReference>
<dbReference type="InterPro" id="IPR017853">
    <property type="entry name" value="GH"/>
</dbReference>
<dbReference type="InterPro" id="IPR045857">
    <property type="entry name" value="O16G_dom_2"/>
</dbReference>
<dbReference type="Proteomes" id="UP000649604">
    <property type="component" value="Unassembled WGS sequence"/>
</dbReference>
<dbReference type="GO" id="GO:0005975">
    <property type="term" value="P:carbohydrate metabolic process"/>
    <property type="evidence" value="ECO:0007669"/>
    <property type="project" value="InterPro"/>
</dbReference>
<proteinExistence type="predicted"/>
<evidence type="ECO:0000313" key="2">
    <source>
        <dbReference type="EMBL" id="MBD3325598.1"/>
    </source>
</evidence>
<dbReference type="SUPFAM" id="SSF51445">
    <property type="entry name" value="(Trans)glycosidases"/>
    <property type="match status" value="1"/>
</dbReference>
<dbReference type="Pfam" id="PF00128">
    <property type="entry name" value="Alpha-amylase"/>
    <property type="match status" value="1"/>
</dbReference>
<dbReference type="EMBL" id="WJJP01000438">
    <property type="protein sequence ID" value="MBD3325598.1"/>
    <property type="molecule type" value="Genomic_DNA"/>
</dbReference>
<dbReference type="PANTHER" id="PTHR10357:SF219">
    <property type="entry name" value="MALTOSE ALPHA-D-GLUCOSYLTRANSFERASE"/>
    <property type="match status" value="1"/>
</dbReference>
<name>A0A9D5JWN9_9BACT</name>
<accession>A0A9D5JWN9</accession>
<comment type="caution">
    <text evidence="2">The sequence shown here is derived from an EMBL/GenBank/DDBJ whole genome shotgun (WGS) entry which is preliminary data.</text>
</comment>
<gene>
    <name evidence="2" type="ORF">GF339_13520</name>
</gene>
<evidence type="ECO:0000313" key="3">
    <source>
        <dbReference type="Proteomes" id="UP000649604"/>
    </source>
</evidence>
<feature type="domain" description="Glycosyl hydrolase family 13 catalytic" evidence="1">
    <location>
        <begin position="55"/>
        <end position="451"/>
    </location>
</feature>